<sequence length="293" mass="33872">MVRDAHGRKMSKSLGNVIDPMDVIKGISLEDLQKQLLDSNLDPKELERAREGQRRDYPQGIPECGTDALRFALCAYTTQGRDINLDILRVQGYRFFCNKIWNATKFALTYLGPEFKDDKYNNTTCTDVIGDGKWYQRALNESCVQEALNNYLATYSYLDGYTPSQLDSKVYQILKELNINFANYLHLKRCYAAKTCDEALVQYDFALATSTCYNLWLYDLCDIYLEYLKPIFQSENKMAKLAAQKVLFKTLDVGLRLLSPFMPFITEELYQRLPRKKLIYPSICISPYPDSSE</sequence>
<dbReference type="InterPro" id="IPR033705">
    <property type="entry name" value="Anticodon_Ia_Val"/>
</dbReference>
<evidence type="ECO:0000259" key="10">
    <source>
        <dbReference type="Pfam" id="PF08264"/>
    </source>
</evidence>
<evidence type="ECO:0000256" key="7">
    <source>
        <dbReference type="ARBA" id="ARBA00023146"/>
    </source>
</evidence>
<dbReference type="PANTHER" id="PTHR11946:SF109">
    <property type="entry name" value="VALINE--TRNA LIGASE"/>
    <property type="match status" value="1"/>
</dbReference>
<evidence type="ECO:0000256" key="4">
    <source>
        <dbReference type="ARBA" id="ARBA00022741"/>
    </source>
</evidence>
<keyword evidence="5" id="KW-0067">ATP-binding</keyword>
<dbReference type="Pfam" id="PF00133">
    <property type="entry name" value="tRNA-synt_1"/>
    <property type="match status" value="1"/>
</dbReference>
<accession>A0A0J7N2V6</accession>
<evidence type="ECO:0000313" key="11">
    <source>
        <dbReference type="EMBL" id="KMQ87020.1"/>
    </source>
</evidence>
<dbReference type="InterPro" id="IPR002300">
    <property type="entry name" value="aa-tRNA-synth_Ia"/>
</dbReference>
<organism evidence="11 12">
    <name type="scientific">Lasius niger</name>
    <name type="common">Black garden ant</name>
    <dbReference type="NCBI Taxonomy" id="67767"/>
    <lineage>
        <taxon>Eukaryota</taxon>
        <taxon>Metazoa</taxon>
        <taxon>Ecdysozoa</taxon>
        <taxon>Arthropoda</taxon>
        <taxon>Hexapoda</taxon>
        <taxon>Insecta</taxon>
        <taxon>Pterygota</taxon>
        <taxon>Neoptera</taxon>
        <taxon>Endopterygota</taxon>
        <taxon>Hymenoptera</taxon>
        <taxon>Apocrita</taxon>
        <taxon>Aculeata</taxon>
        <taxon>Formicoidea</taxon>
        <taxon>Formicidae</taxon>
        <taxon>Formicinae</taxon>
        <taxon>Lasius</taxon>
        <taxon>Lasius</taxon>
    </lineage>
</organism>
<evidence type="ECO:0000256" key="6">
    <source>
        <dbReference type="ARBA" id="ARBA00022917"/>
    </source>
</evidence>
<evidence type="ECO:0000259" key="9">
    <source>
        <dbReference type="Pfam" id="PF00133"/>
    </source>
</evidence>
<dbReference type="PANTHER" id="PTHR11946">
    <property type="entry name" value="VALYL-TRNA SYNTHETASES"/>
    <property type="match status" value="1"/>
</dbReference>
<dbReference type="Proteomes" id="UP000036403">
    <property type="component" value="Unassembled WGS sequence"/>
</dbReference>
<dbReference type="GO" id="GO:0006438">
    <property type="term" value="P:valyl-tRNA aminoacylation"/>
    <property type="evidence" value="ECO:0007669"/>
    <property type="project" value="InterPro"/>
</dbReference>
<dbReference type="InterPro" id="IPR013155">
    <property type="entry name" value="M/V/L/I-tRNA-synth_anticd-bd"/>
</dbReference>
<protein>
    <recommendedName>
        <fullName evidence="2">valine--tRNA ligase</fullName>
        <ecNumber evidence="2">6.1.1.9</ecNumber>
    </recommendedName>
    <alternativeName>
        <fullName evidence="8">Valyl-tRNA synthetase</fullName>
    </alternativeName>
</protein>
<dbReference type="GO" id="GO:0004832">
    <property type="term" value="F:valine-tRNA ligase activity"/>
    <property type="evidence" value="ECO:0007669"/>
    <property type="project" value="UniProtKB-EC"/>
</dbReference>
<dbReference type="CDD" id="cd07962">
    <property type="entry name" value="Anticodon_Ia_Val"/>
    <property type="match status" value="1"/>
</dbReference>
<evidence type="ECO:0000256" key="1">
    <source>
        <dbReference type="ARBA" id="ARBA00005594"/>
    </source>
</evidence>
<reference evidence="11 12" key="1">
    <citation type="submission" date="2015-04" db="EMBL/GenBank/DDBJ databases">
        <title>Lasius niger genome sequencing.</title>
        <authorList>
            <person name="Konorov E.A."/>
            <person name="Nikitin M.A."/>
            <person name="Kirill M.V."/>
            <person name="Chang P."/>
        </authorList>
    </citation>
    <scope>NUCLEOTIDE SEQUENCE [LARGE SCALE GENOMIC DNA]</scope>
    <source>
        <tissue evidence="11">Whole</tissue>
    </source>
</reference>
<feature type="domain" description="Aminoacyl-tRNA synthetase class Ia" evidence="9">
    <location>
        <begin position="1"/>
        <end position="86"/>
    </location>
</feature>
<dbReference type="SUPFAM" id="SSF47323">
    <property type="entry name" value="Anticodon-binding domain of a subclass of class I aminoacyl-tRNA synthetases"/>
    <property type="match status" value="1"/>
</dbReference>
<name>A0A0J7N2V6_LASNI</name>
<feature type="non-terminal residue" evidence="11">
    <location>
        <position position="293"/>
    </location>
</feature>
<dbReference type="SUPFAM" id="SSF52374">
    <property type="entry name" value="Nucleotidylyl transferase"/>
    <property type="match status" value="1"/>
</dbReference>
<evidence type="ECO:0000313" key="12">
    <source>
        <dbReference type="Proteomes" id="UP000036403"/>
    </source>
</evidence>
<keyword evidence="12" id="KW-1185">Reference proteome</keyword>
<evidence type="ECO:0000256" key="2">
    <source>
        <dbReference type="ARBA" id="ARBA00013169"/>
    </source>
</evidence>
<keyword evidence="7 11" id="KW-0030">Aminoacyl-tRNA synthetase</keyword>
<dbReference type="OrthoDB" id="629407at2759"/>
<dbReference type="EC" id="6.1.1.9" evidence="2"/>
<keyword evidence="4" id="KW-0547">Nucleotide-binding</keyword>
<dbReference type="Pfam" id="PF08264">
    <property type="entry name" value="Anticodon_1"/>
    <property type="match status" value="1"/>
</dbReference>
<dbReference type="Gene3D" id="1.10.730.10">
    <property type="entry name" value="Isoleucyl-tRNA Synthetase, Domain 1"/>
    <property type="match status" value="1"/>
</dbReference>
<evidence type="ECO:0000256" key="5">
    <source>
        <dbReference type="ARBA" id="ARBA00022840"/>
    </source>
</evidence>
<gene>
    <name evidence="11" type="ORF">RF55_13818</name>
</gene>
<feature type="domain" description="Methionyl/Valyl/Leucyl/Isoleucyl-tRNA synthetase anticodon-binding" evidence="10">
    <location>
        <begin position="193"/>
        <end position="290"/>
    </location>
</feature>
<dbReference type="PaxDb" id="67767-A0A0J7N2V6"/>
<comment type="similarity">
    <text evidence="1">Belongs to the class-I aminoacyl-tRNA synthetase family.</text>
</comment>
<comment type="caution">
    <text evidence="11">The sequence shown here is derived from an EMBL/GenBank/DDBJ whole genome shotgun (WGS) entry which is preliminary data.</text>
</comment>
<keyword evidence="3" id="KW-0436">Ligase</keyword>
<evidence type="ECO:0000256" key="8">
    <source>
        <dbReference type="ARBA" id="ARBA00029936"/>
    </source>
</evidence>
<dbReference type="GO" id="GO:0005829">
    <property type="term" value="C:cytosol"/>
    <property type="evidence" value="ECO:0007669"/>
    <property type="project" value="TreeGrafter"/>
</dbReference>
<evidence type="ECO:0000256" key="3">
    <source>
        <dbReference type="ARBA" id="ARBA00022598"/>
    </source>
</evidence>
<keyword evidence="6" id="KW-0648">Protein biosynthesis</keyword>
<dbReference type="GO" id="GO:0005524">
    <property type="term" value="F:ATP binding"/>
    <property type="evidence" value="ECO:0007669"/>
    <property type="project" value="UniProtKB-KW"/>
</dbReference>
<dbReference type="InterPro" id="IPR009080">
    <property type="entry name" value="tRNAsynth_Ia_anticodon-bd"/>
</dbReference>
<dbReference type="STRING" id="67767.A0A0J7N2V6"/>
<dbReference type="InterPro" id="IPR002303">
    <property type="entry name" value="Valyl-tRNA_ligase"/>
</dbReference>
<dbReference type="AlphaFoldDB" id="A0A0J7N2V6"/>
<proteinExistence type="inferred from homology"/>
<dbReference type="EMBL" id="LBMM01011116">
    <property type="protein sequence ID" value="KMQ87020.1"/>
    <property type="molecule type" value="Genomic_DNA"/>
</dbReference>